<feature type="transmembrane region" description="Helical" evidence="2">
    <location>
        <begin position="83"/>
        <end position="102"/>
    </location>
</feature>
<feature type="compositionally biased region" description="Acidic residues" evidence="1">
    <location>
        <begin position="1"/>
        <end position="35"/>
    </location>
</feature>
<dbReference type="Pfam" id="PF03779">
    <property type="entry name" value="SPW"/>
    <property type="match status" value="1"/>
</dbReference>
<feature type="transmembrane region" description="Helical" evidence="2">
    <location>
        <begin position="108"/>
        <end position="127"/>
    </location>
</feature>
<feature type="transmembrane region" description="Helical" evidence="2">
    <location>
        <begin position="139"/>
        <end position="157"/>
    </location>
</feature>
<proteinExistence type="predicted"/>
<feature type="region of interest" description="Disordered" evidence="1">
    <location>
        <begin position="1"/>
        <end position="72"/>
    </location>
</feature>
<evidence type="ECO:0000259" key="3">
    <source>
        <dbReference type="Pfam" id="PF03779"/>
    </source>
</evidence>
<accession>A0ABD5NSL4</accession>
<dbReference type="RefSeq" id="WP_256531499.1">
    <property type="nucleotide sequence ID" value="NZ_CP101824.1"/>
</dbReference>
<keyword evidence="2" id="KW-0472">Membrane</keyword>
<keyword evidence="2" id="KW-0812">Transmembrane</keyword>
<keyword evidence="2" id="KW-1133">Transmembrane helix</keyword>
<protein>
    <recommendedName>
        <fullName evidence="3">SPW repeat-containing integral membrane domain-containing protein</fullName>
    </recommendedName>
</protein>
<dbReference type="Proteomes" id="UP001595846">
    <property type="component" value="Unassembled WGS sequence"/>
</dbReference>
<reference evidence="4 5" key="1">
    <citation type="journal article" date="2019" name="Int. J. Syst. Evol. Microbiol.">
        <title>The Global Catalogue of Microorganisms (GCM) 10K type strain sequencing project: providing services to taxonomists for standard genome sequencing and annotation.</title>
        <authorList>
            <consortium name="The Broad Institute Genomics Platform"/>
            <consortium name="The Broad Institute Genome Sequencing Center for Infectious Disease"/>
            <person name="Wu L."/>
            <person name="Ma J."/>
        </authorList>
    </citation>
    <scope>NUCLEOTIDE SEQUENCE [LARGE SCALE GENOMIC DNA]</scope>
    <source>
        <strain evidence="4 5">IBRC-M 10256</strain>
    </source>
</reference>
<evidence type="ECO:0000256" key="2">
    <source>
        <dbReference type="SAM" id="Phobius"/>
    </source>
</evidence>
<name>A0ABD5NSL4_9EURY</name>
<dbReference type="EMBL" id="JBHSAQ010000014">
    <property type="protein sequence ID" value="MFC3959987.1"/>
    <property type="molecule type" value="Genomic_DNA"/>
</dbReference>
<comment type="caution">
    <text evidence="4">The sequence shown here is derived from an EMBL/GenBank/DDBJ whole genome shotgun (WGS) entry which is preliminary data.</text>
</comment>
<sequence>MSDNEDTEQVVADGEGDEAPIDGEDAPADGEDAPTEESSGAHDAEYDETGTLDSPDVEQTSEESDLASSEPSGTFAGRNAVRAIGLVAGIGTFLFFAPVLFTGAGDPMFVQFGIGLALAVVGSIASMKHGRDAASAMGLPLLAAILGALVIALPFVVDVSSQTLQWANVVAGALVVLLALLAIYGFRKDAAAETGFASATR</sequence>
<dbReference type="GeneID" id="73904244"/>
<evidence type="ECO:0000256" key="1">
    <source>
        <dbReference type="SAM" id="MobiDB-lite"/>
    </source>
</evidence>
<evidence type="ECO:0000313" key="5">
    <source>
        <dbReference type="Proteomes" id="UP001595846"/>
    </source>
</evidence>
<gene>
    <name evidence="4" type="ORF">ACFOUR_16630</name>
</gene>
<dbReference type="InterPro" id="IPR005530">
    <property type="entry name" value="SPW"/>
</dbReference>
<keyword evidence="5" id="KW-1185">Reference proteome</keyword>
<feature type="transmembrane region" description="Helical" evidence="2">
    <location>
        <begin position="163"/>
        <end position="186"/>
    </location>
</feature>
<feature type="domain" description="SPW repeat-containing integral membrane" evidence="3">
    <location>
        <begin position="86"/>
        <end position="180"/>
    </location>
</feature>
<dbReference type="AlphaFoldDB" id="A0ABD5NSL4"/>
<evidence type="ECO:0000313" key="4">
    <source>
        <dbReference type="EMBL" id="MFC3959987.1"/>
    </source>
</evidence>
<feature type="compositionally biased region" description="Acidic residues" evidence="1">
    <location>
        <begin position="45"/>
        <end position="65"/>
    </location>
</feature>
<organism evidence="4 5">
    <name type="scientific">Halovivax cerinus</name>
    <dbReference type="NCBI Taxonomy" id="1487865"/>
    <lineage>
        <taxon>Archaea</taxon>
        <taxon>Methanobacteriati</taxon>
        <taxon>Methanobacteriota</taxon>
        <taxon>Stenosarchaea group</taxon>
        <taxon>Halobacteria</taxon>
        <taxon>Halobacteriales</taxon>
        <taxon>Natrialbaceae</taxon>
        <taxon>Halovivax</taxon>
    </lineage>
</organism>